<evidence type="ECO:0000313" key="2">
    <source>
        <dbReference type="Proteomes" id="UP001285636"/>
    </source>
</evidence>
<comment type="caution">
    <text evidence="1">The sequence shown here is derived from an EMBL/GenBank/DDBJ whole genome shotgun (WGS) entry which is preliminary data.</text>
</comment>
<accession>A0AAJ2KWL7</accession>
<evidence type="ECO:0000313" key="1">
    <source>
        <dbReference type="EMBL" id="MDV2884395.1"/>
    </source>
</evidence>
<sequence length="69" mass="8110">MNKEEIIQELEKREMEDILELIEDAEKGYLEELEIVPSVGLLYDRELNEAIISLLKEQGVEIIYVTEEE</sequence>
<organism evidence="1 2">
    <name type="scientific">Alkalihalophilus pseudofirmus</name>
    <name type="common">Bacillus pseudofirmus</name>
    <dbReference type="NCBI Taxonomy" id="79885"/>
    <lineage>
        <taxon>Bacteria</taxon>
        <taxon>Bacillati</taxon>
        <taxon>Bacillota</taxon>
        <taxon>Bacilli</taxon>
        <taxon>Bacillales</taxon>
        <taxon>Bacillaceae</taxon>
        <taxon>Alkalihalophilus</taxon>
    </lineage>
</organism>
<protein>
    <submittedName>
        <fullName evidence="1">Uncharacterized protein</fullName>
    </submittedName>
</protein>
<reference evidence="1" key="1">
    <citation type="submission" date="2023-10" db="EMBL/GenBank/DDBJ databases">
        <title>Screening of Alkalihalophilus pseudofirmusBZ-TG-HK211 and Its Alleviation of Salt Stress on Rapeseed Growth.</title>
        <authorList>
            <person name="Zhao B."/>
            <person name="Guo T."/>
        </authorList>
    </citation>
    <scope>NUCLEOTIDE SEQUENCE</scope>
    <source>
        <strain evidence="1">BZ-TG-HK211</strain>
    </source>
</reference>
<dbReference type="Proteomes" id="UP001285636">
    <property type="component" value="Unassembled WGS sequence"/>
</dbReference>
<dbReference type="EMBL" id="JAWJAY010000001">
    <property type="protein sequence ID" value="MDV2884395.1"/>
    <property type="molecule type" value="Genomic_DNA"/>
</dbReference>
<proteinExistence type="predicted"/>
<dbReference type="AlphaFoldDB" id="A0AAJ2KWL7"/>
<gene>
    <name evidence="1" type="ORF">RYX45_04330</name>
</gene>
<dbReference type="RefSeq" id="WP_012958567.1">
    <property type="nucleotide sequence ID" value="NZ_CP117835.1"/>
</dbReference>
<name>A0AAJ2KWL7_ALKPS</name>